<dbReference type="PANTHER" id="PTHR48081:SF28">
    <property type="entry name" value="ALPHA_BETA HYDROLASE FOLD-3 DOMAIN-CONTAINING PROTEIN"/>
    <property type="match status" value="1"/>
</dbReference>
<keyword evidence="3" id="KW-1015">Disulfide bond</keyword>
<name>A0A8X8BL90_POLSE</name>
<feature type="domain" description="Alpha/beta hydrolase fold-3" evidence="5">
    <location>
        <begin position="289"/>
        <end position="346"/>
    </location>
</feature>
<evidence type="ECO:0000256" key="1">
    <source>
        <dbReference type="ARBA" id="ARBA00010515"/>
    </source>
</evidence>
<feature type="domain" description="Alpha/beta hydrolase fold-3" evidence="5">
    <location>
        <begin position="88"/>
        <end position="241"/>
    </location>
</feature>
<organism evidence="6 7">
    <name type="scientific">Polypterus senegalus</name>
    <name type="common">Senegal bichir</name>
    <dbReference type="NCBI Taxonomy" id="55291"/>
    <lineage>
        <taxon>Eukaryota</taxon>
        <taxon>Metazoa</taxon>
        <taxon>Chordata</taxon>
        <taxon>Craniata</taxon>
        <taxon>Vertebrata</taxon>
        <taxon>Euteleostomi</taxon>
        <taxon>Actinopterygii</taxon>
        <taxon>Polypteriformes</taxon>
        <taxon>Polypteridae</taxon>
        <taxon>Polypterus</taxon>
    </lineage>
</organism>
<evidence type="ECO:0000256" key="4">
    <source>
        <dbReference type="PROSITE-ProRule" id="PRU10038"/>
    </source>
</evidence>
<dbReference type="InterPro" id="IPR013094">
    <property type="entry name" value="AB_hydrolase_3"/>
</dbReference>
<keyword evidence="2" id="KW-0378">Hydrolase</keyword>
<evidence type="ECO:0000259" key="5">
    <source>
        <dbReference type="Pfam" id="PF07859"/>
    </source>
</evidence>
<dbReference type="GO" id="GO:0016020">
    <property type="term" value="C:membrane"/>
    <property type="evidence" value="ECO:0007669"/>
    <property type="project" value="InterPro"/>
</dbReference>
<evidence type="ECO:0000256" key="3">
    <source>
        <dbReference type="ARBA" id="ARBA00023157"/>
    </source>
</evidence>
<dbReference type="Gene3D" id="3.40.50.1820">
    <property type="entry name" value="alpha/beta hydrolase"/>
    <property type="match status" value="1"/>
</dbReference>
<dbReference type="InterPro" id="IPR017157">
    <property type="entry name" value="Arylacetamide_deacetylase"/>
</dbReference>
<evidence type="ECO:0000313" key="6">
    <source>
        <dbReference type="EMBL" id="KAG2461983.1"/>
    </source>
</evidence>
<dbReference type="PANTHER" id="PTHR48081">
    <property type="entry name" value="AB HYDROLASE SUPERFAMILY PROTEIN C4A8.06C"/>
    <property type="match status" value="1"/>
</dbReference>
<reference evidence="6 7" key="1">
    <citation type="journal article" date="2021" name="Cell">
        <title>Tracing the genetic footprints of vertebrate landing in non-teleost ray-finned fishes.</title>
        <authorList>
            <person name="Bi X."/>
            <person name="Wang K."/>
            <person name="Yang L."/>
            <person name="Pan H."/>
            <person name="Jiang H."/>
            <person name="Wei Q."/>
            <person name="Fang M."/>
            <person name="Yu H."/>
            <person name="Zhu C."/>
            <person name="Cai Y."/>
            <person name="He Y."/>
            <person name="Gan X."/>
            <person name="Zeng H."/>
            <person name="Yu D."/>
            <person name="Zhu Y."/>
            <person name="Jiang H."/>
            <person name="Qiu Q."/>
            <person name="Yang H."/>
            <person name="Zhang Y.E."/>
            <person name="Wang W."/>
            <person name="Zhu M."/>
            <person name="He S."/>
            <person name="Zhang G."/>
        </authorList>
    </citation>
    <scope>NUCLEOTIDE SEQUENCE [LARGE SCALE GENOMIC DNA]</scope>
    <source>
        <strain evidence="6">Bchr_013</strain>
    </source>
</reference>
<sequence length="415" mass="47549">MPIPDDIDEPWKLMVADSLLRSLNHLGNVAELLGLKHYMDIMWVFTFAEQAAVISDDKVKVTESMFHEVPVIVYEPMQKKTEELRRAIIYIHGGGWCLGSAKMGPYDLLSRRTAAELNAVVVSVEYRLAPEHHFPTPFNDAYHAVKHFLQEQVLAQYSVDATRIAVSGDSAGGNLAAAVAQQIQEDRDIKLDLKAQALLYPVLQALDMKTPSYQQNEFMPILPKIMMIRFWSEYFTSDKTLYYAMLENRHNSLKSIQLMKFANWSIYLPENYRQKYTYSDPYFDSKDLSESISDTRASPLLVDDDKLRVLPKAYIMTCEYDVLRDDGVMYVTRLRRAGVQVHHDHYVIPANTPPCSVEVPRIPAWNYGQWSFHPQPRWIPQGPLDGAAGKNKDYLPYTPEVCPSHMDKRNDVLLG</sequence>
<accession>A0A8X8BL90</accession>
<dbReference type="PROSITE" id="PS01174">
    <property type="entry name" value="LIPASE_GDXG_SER"/>
    <property type="match status" value="1"/>
</dbReference>
<evidence type="ECO:0000256" key="2">
    <source>
        <dbReference type="ARBA" id="ARBA00022801"/>
    </source>
</evidence>
<proteinExistence type="inferred from homology"/>
<gene>
    <name evidence="6" type="primary">Aadac</name>
    <name evidence="6" type="ORF">GTO96_0000796</name>
</gene>
<comment type="caution">
    <text evidence="6">The sequence shown here is derived from an EMBL/GenBank/DDBJ whole genome shotgun (WGS) entry which is preliminary data.</text>
</comment>
<evidence type="ECO:0000313" key="7">
    <source>
        <dbReference type="Proteomes" id="UP000886611"/>
    </source>
</evidence>
<dbReference type="SUPFAM" id="SSF53474">
    <property type="entry name" value="alpha/beta-Hydrolases"/>
    <property type="match status" value="1"/>
</dbReference>
<comment type="similarity">
    <text evidence="1">Belongs to the 'GDXG' lipolytic enzyme family.</text>
</comment>
<dbReference type="GO" id="GO:0052689">
    <property type="term" value="F:carboxylic ester hydrolase activity"/>
    <property type="evidence" value="ECO:0007669"/>
    <property type="project" value="InterPro"/>
</dbReference>
<dbReference type="PIRSF" id="PIRSF037251">
    <property type="entry name" value="Arylacetamide_deacetylase"/>
    <property type="match status" value="1"/>
</dbReference>
<keyword evidence="7" id="KW-1185">Reference proteome</keyword>
<dbReference type="InterPro" id="IPR050300">
    <property type="entry name" value="GDXG_lipolytic_enzyme"/>
</dbReference>
<dbReference type="Pfam" id="PF07859">
    <property type="entry name" value="Abhydrolase_3"/>
    <property type="match status" value="2"/>
</dbReference>
<dbReference type="EMBL" id="JAATIS010004040">
    <property type="protein sequence ID" value="KAG2461983.1"/>
    <property type="molecule type" value="Genomic_DNA"/>
</dbReference>
<feature type="non-terminal residue" evidence="6">
    <location>
        <position position="415"/>
    </location>
</feature>
<feature type="active site" evidence="4">
    <location>
        <position position="170"/>
    </location>
</feature>
<dbReference type="InterPro" id="IPR033140">
    <property type="entry name" value="Lipase_GDXG_put_SER_AS"/>
</dbReference>
<dbReference type="AlphaFoldDB" id="A0A8X8BL90"/>
<protein>
    <submittedName>
        <fullName evidence="6">AAAD deacetylase</fullName>
    </submittedName>
</protein>
<dbReference type="InterPro" id="IPR029058">
    <property type="entry name" value="AB_hydrolase_fold"/>
</dbReference>
<feature type="non-terminal residue" evidence="6">
    <location>
        <position position="1"/>
    </location>
</feature>
<dbReference type="Proteomes" id="UP000886611">
    <property type="component" value="Unassembled WGS sequence"/>
</dbReference>